<organism evidence="2 3">
    <name type="scientific">Citrus x changshan-huyou</name>
    <dbReference type="NCBI Taxonomy" id="2935761"/>
    <lineage>
        <taxon>Eukaryota</taxon>
        <taxon>Viridiplantae</taxon>
        <taxon>Streptophyta</taxon>
        <taxon>Embryophyta</taxon>
        <taxon>Tracheophyta</taxon>
        <taxon>Spermatophyta</taxon>
        <taxon>Magnoliopsida</taxon>
        <taxon>eudicotyledons</taxon>
        <taxon>Gunneridae</taxon>
        <taxon>Pentapetalae</taxon>
        <taxon>rosids</taxon>
        <taxon>malvids</taxon>
        <taxon>Sapindales</taxon>
        <taxon>Rutaceae</taxon>
        <taxon>Aurantioideae</taxon>
        <taxon>Citrus</taxon>
    </lineage>
</organism>
<proteinExistence type="predicted"/>
<evidence type="ECO:0000313" key="3">
    <source>
        <dbReference type="Proteomes" id="UP001428341"/>
    </source>
</evidence>
<feature type="compositionally biased region" description="Acidic residues" evidence="1">
    <location>
        <begin position="1"/>
        <end position="10"/>
    </location>
</feature>
<dbReference type="AlphaFoldDB" id="A0AAP0LYK4"/>
<comment type="caution">
    <text evidence="2">The sequence shown here is derived from an EMBL/GenBank/DDBJ whole genome shotgun (WGS) entry which is preliminary data.</text>
</comment>
<evidence type="ECO:0000256" key="1">
    <source>
        <dbReference type="SAM" id="MobiDB-lite"/>
    </source>
</evidence>
<keyword evidence="3" id="KW-1185">Reference proteome</keyword>
<evidence type="ECO:0000313" key="2">
    <source>
        <dbReference type="EMBL" id="KAK9192730.1"/>
    </source>
</evidence>
<protein>
    <submittedName>
        <fullName evidence="2">Uncharacterized protein</fullName>
    </submittedName>
</protein>
<dbReference type="Proteomes" id="UP001428341">
    <property type="component" value="Unassembled WGS sequence"/>
</dbReference>
<feature type="region of interest" description="Disordered" evidence="1">
    <location>
        <begin position="69"/>
        <end position="97"/>
    </location>
</feature>
<reference evidence="2 3" key="1">
    <citation type="submission" date="2024-05" db="EMBL/GenBank/DDBJ databases">
        <title>Haplotype-resolved chromosome-level genome assembly of Huyou (Citrus changshanensis).</title>
        <authorList>
            <person name="Miao C."/>
            <person name="Chen W."/>
            <person name="Wu Y."/>
            <person name="Wang L."/>
            <person name="Zhao S."/>
            <person name="Grierson D."/>
            <person name="Xu C."/>
            <person name="Chen K."/>
        </authorList>
    </citation>
    <scope>NUCLEOTIDE SEQUENCE [LARGE SCALE GENOMIC DNA]</scope>
    <source>
        <strain evidence="2">01-14</strain>
        <tissue evidence="2">Leaf</tissue>
    </source>
</reference>
<gene>
    <name evidence="2" type="ORF">WN944_003423</name>
</gene>
<feature type="region of interest" description="Disordered" evidence="1">
    <location>
        <begin position="1"/>
        <end position="21"/>
    </location>
</feature>
<name>A0AAP0LYK4_9ROSI</name>
<accession>A0AAP0LYK4</accession>
<feature type="compositionally biased region" description="Polar residues" evidence="1">
    <location>
        <begin position="76"/>
        <end position="97"/>
    </location>
</feature>
<dbReference type="EMBL" id="JBCGBO010000006">
    <property type="protein sequence ID" value="KAK9192730.1"/>
    <property type="molecule type" value="Genomic_DNA"/>
</dbReference>
<sequence length="97" mass="10958">MAENVDEGNENDFKENDNSINLSPRDFEYIMGIKDGGVIDIDDIDKLRDEYWDDSGYIKLKTLESKLVNQREFPSHQGTDRSSGANFDGSSTALDSF</sequence>